<dbReference type="Proteomes" id="UP000178040">
    <property type="component" value="Unassembled WGS sequence"/>
</dbReference>
<name>A0A1F7IMN0_9BACT</name>
<comment type="catalytic activity">
    <reaction evidence="3 4">
        <text>[thioredoxin]-disulfide + L-methionine + H2O = L-methionine (S)-S-oxide + [thioredoxin]-dithiol</text>
        <dbReference type="Rhea" id="RHEA:19993"/>
        <dbReference type="Rhea" id="RHEA-COMP:10698"/>
        <dbReference type="Rhea" id="RHEA-COMP:10700"/>
        <dbReference type="ChEBI" id="CHEBI:15377"/>
        <dbReference type="ChEBI" id="CHEBI:29950"/>
        <dbReference type="ChEBI" id="CHEBI:50058"/>
        <dbReference type="ChEBI" id="CHEBI:57844"/>
        <dbReference type="ChEBI" id="CHEBI:58772"/>
        <dbReference type="EC" id="1.8.4.11"/>
    </reaction>
</comment>
<dbReference type="EMBL" id="MGAI01000025">
    <property type="protein sequence ID" value="OGK44629.1"/>
    <property type="molecule type" value="Genomic_DNA"/>
</dbReference>
<dbReference type="InterPro" id="IPR036509">
    <property type="entry name" value="Met_Sox_Rdtase_MsrA_sf"/>
</dbReference>
<dbReference type="PANTHER" id="PTHR43774:SF1">
    <property type="entry name" value="PEPTIDE METHIONINE SULFOXIDE REDUCTASE MSRA 2"/>
    <property type="match status" value="1"/>
</dbReference>
<organism evidence="6 7">
    <name type="scientific">Candidatus Roizmanbacteria bacterium RIFCSPLOWO2_01_FULL_37_16</name>
    <dbReference type="NCBI Taxonomy" id="1802058"/>
    <lineage>
        <taxon>Bacteria</taxon>
        <taxon>Candidatus Roizmaniibacteriota</taxon>
    </lineage>
</organism>
<proteinExistence type="inferred from homology"/>
<dbReference type="GO" id="GO:0033744">
    <property type="term" value="F:L-methionine:thioredoxin-disulfide S-oxidoreductase activity"/>
    <property type="evidence" value="ECO:0007669"/>
    <property type="project" value="RHEA"/>
</dbReference>
<dbReference type="NCBIfam" id="TIGR00401">
    <property type="entry name" value="msrA"/>
    <property type="match status" value="1"/>
</dbReference>
<dbReference type="HAMAP" id="MF_01401">
    <property type="entry name" value="MsrA"/>
    <property type="match status" value="1"/>
</dbReference>
<comment type="similarity">
    <text evidence="4">Belongs to the MsrA Met sulfoxide reductase family.</text>
</comment>
<evidence type="ECO:0000313" key="7">
    <source>
        <dbReference type="Proteomes" id="UP000178040"/>
    </source>
</evidence>
<dbReference type="GO" id="GO:0008113">
    <property type="term" value="F:peptide-methionine (S)-S-oxide reductase activity"/>
    <property type="evidence" value="ECO:0007669"/>
    <property type="project" value="UniProtKB-UniRule"/>
</dbReference>
<dbReference type="InterPro" id="IPR002569">
    <property type="entry name" value="Met_Sox_Rdtase_MsrA_dom"/>
</dbReference>
<evidence type="ECO:0000256" key="1">
    <source>
        <dbReference type="ARBA" id="ARBA00023002"/>
    </source>
</evidence>
<dbReference type="SUPFAM" id="SSF55068">
    <property type="entry name" value="Peptide methionine sulfoxide reductase"/>
    <property type="match status" value="1"/>
</dbReference>
<dbReference type="EC" id="1.8.4.11" evidence="4"/>
<gene>
    <name evidence="4" type="primary">msrA</name>
    <name evidence="6" type="ORF">A3B40_02800</name>
</gene>
<evidence type="ECO:0000256" key="4">
    <source>
        <dbReference type="HAMAP-Rule" id="MF_01401"/>
    </source>
</evidence>
<dbReference type="Gene3D" id="3.30.1060.10">
    <property type="entry name" value="Peptide methionine sulphoxide reductase MsrA"/>
    <property type="match status" value="1"/>
</dbReference>
<feature type="domain" description="Peptide methionine sulphoxide reductase MsrA" evidence="5">
    <location>
        <begin position="8"/>
        <end position="161"/>
    </location>
</feature>
<reference evidence="6 7" key="1">
    <citation type="journal article" date="2016" name="Nat. Commun.">
        <title>Thousands of microbial genomes shed light on interconnected biogeochemical processes in an aquifer system.</title>
        <authorList>
            <person name="Anantharaman K."/>
            <person name="Brown C.T."/>
            <person name="Hug L.A."/>
            <person name="Sharon I."/>
            <person name="Castelle C.J."/>
            <person name="Probst A.J."/>
            <person name="Thomas B.C."/>
            <person name="Singh A."/>
            <person name="Wilkins M.J."/>
            <person name="Karaoz U."/>
            <person name="Brodie E.L."/>
            <person name="Williams K.H."/>
            <person name="Hubbard S.S."/>
            <person name="Banfield J.F."/>
        </authorList>
    </citation>
    <scope>NUCLEOTIDE SEQUENCE [LARGE SCALE GENOMIC DNA]</scope>
</reference>
<evidence type="ECO:0000313" key="6">
    <source>
        <dbReference type="EMBL" id="OGK44629.1"/>
    </source>
</evidence>
<comment type="caution">
    <text evidence="6">The sequence shown here is derived from an EMBL/GenBank/DDBJ whole genome shotgun (WGS) entry which is preliminary data.</text>
</comment>
<accession>A0A1F7IMN0</accession>
<dbReference type="AlphaFoldDB" id="A0A1F7IMN0"/>
<evidence type="ECO:0000256" key="3">
    <source>
        <dbReference type="ARBA" id="ARBA00048782"/>
    </source>
</evidence>
<protein>
    <recommendedName>
        <fullName evidence="4">Peptide methionine sulfoxide reductase MsrA</fullName>
        <shortName evidence="4">Protein-methionine-S-oxide reductase</shortName>
        <ecNumber evidence="4">1.8.4.11</ecNumber>
    </recommendedName>
    <alternativeName>
        <fullName evidence="4">Peptide-methionine (S)-S-oxide reductase</fullName>
        <shortName evidence="4">Peptide Met(O) reductase</shortName>
    </alternativeName>
</protein>
<evidence type="ECO:0000259" key="5">
    <source>
        <dbReference type="Pfam" id="PF01625"/>
    </source>
</evidence>
<evidence type="ECO:0000256" key="2">
    <source>
        <dbReference type="ARBA" id="ARBA00047806"/>
    </source>
</evidence>
<keyword evidence="1 4" id="KW-0560">Oxidoreductase</keyword>
<sequence length="181" mass="20850">MEKTILQKATFGGGCFWCTETIFKQLKGVENVVSGYSGGKVKHPNYSEVSEGNSGHAESIQITFDPKIISYEKLLEVFFLTHNPTTPDRQGNDIGSQYRSVIFYHNEEQKKLAEEVKLRVEAEKIYTAPIVTEITTYTAFYPAESYHQNYYEKNPDQPYCQLVISPKLVKFREKFSKLLKR</sequence>
<dbReference type="PANTHER" id="PTHR43774">
    <property type="entry name" value="PEPTIDE METHIONINE SULFOXIDE REDUCTASE"/>
    <property type="match status" value="1"/>
</dbReference>
<comment type="catalytic activity">
    <reaction evidence="2 4">
        <text>L-methionyl-[protein] + [thioredoxin]-disulfide + H2O = L-methionyl-(S)-S-oxide-[protein] + [thioredoxin]-dithiol</text>
        <dbReference type="Rhea" id="RHEA:14217"/>
        <dbReference type="Rhea" id="RHEA-COMP:10698"/>
        <dbReference type="Rhea" id="RHEA-COMP:10700"/>
        <dbReference type="Rhea" id="RHEA-COMP:12313"/>
        <dbReference type="Rhea" id="RHEA-COMP:12315"/>
        <dbReference type="ChEBI" id="CHEBI:15377"/>
        <dbReference type="ChEBI" id="CHEBI:16044"/>
        <dbReference type="ChEBI" id="CHEBI:29950"/>
        <dbReference type="ChEBI" id="CHEBI:44120"/>
        <dbReference type="ChEBI" id="CHEBI:50058"/>
        <dbReference type="EC" id="1.8.4.11"/>
    </reaction>
</comment>
<feature type="active site" evidence="4">
    <location>
        <position position="15"/>
    </location>
</feature>
<comment type="function">
    <text evidence="4">Has an important function as a repair enzyme for proteins that have been inactivated by oxidation. Catalyzes the reversible oxidation-reduction of methionine sulfoxide in proteins to methionine.</text>
</comment>
<dbReference type="Pfam" id="PF01625">
    <property type="entry name" value="PMSR"/>
    <property type="match status" value="1"/>
</dbReference>